<name>A0A2Z6LVJ5_TRISU</name>
<protein>
    <submittedName>
        <fullName evidence="1">Uncharacterized protein</fullName>
    </submittedName>
</protein>
<proteinExistence type="predicted"/>
<organism evidence="1 2">
    <name type="scientific">Trifolium subterraneum</name>
    <name type="common">Subterranean clover</name>
    <dbReference type="NCBI Taxonomy" id="3900"/>
    <lineage>
        <taxon>Eukaryota</taxon>
        <taxon>Viridiplantae</taxon>
        <taxon>Streptophyta</taxon>
        <taxon>Embryophyta</taxon>
        <taxon>Tracheophyta</taxon>
        <taxon>Spermatophyta</taxon>
        <taxon>Magnoliopsida</taxon>
        <taxon>eudicotyledons</taxon>
        <taxon>Gunneridae</taxon>
        <taxon>Pentapetalae</taxon>
        <taxon>rosids</taxon>
        <taxon>fabids</taxon>
        <taxon>Fabales</taxon>
        <taxon>Fabaceae</taxon>
        <taxon>Papilionoideae</taxon>
        <taxon>50 kb inversion clade</taxon>
        <taxon>NPAAA clade</taxon>
        <taxon>Hologalegina</taxon>
        <taxon>IRL clade</taxon>
        <taxon>Trifolieae</taxon>
        <taxon>Trifolium</taxon>
    </lineage>
</organism>
<gene>
    <name evidence="1" type="ORF">TSUD_111680</name>
</gene>
<dbReference type="AlphaFoldDB" id="A0A2Z6LVJ5"/>
<reference evidence="2" key="1">
    <citation type="journal article" date="2017" name="Front. Plant Sci.">
        <title>Climate Clever Clovers: New Paradigm to Reduce the Environmental Footprint of Ruminants by Breeding Low Methanogenic Forages Utilizing Haplotype Variation.</title>
        <authorList>
            <person name="Kaur P."/>
            <person name="Appels R."/>
            <person name="Bayer P.E."/>
            <person name="Keeble-Gagnere G."/>
            <person name="Wang J."/>
            <person name="Hirakawa H."/>
            <person name="Shirasawa K."/>
            <person name="Vercoe P."/>
            <person name="Stefanova K."/>
            <person name="Durmic Z."/>
            <person name="Nichols P."/>
            <person name="Revell C."/>
            <person name="Isobe S.N."/>
            <person name="Edwards D."/>
            <person name="Erskine W."/>
        </authorList>
    </citation>
    <scope>NUCLEOTIDE SEQUENCE [LARGE SCALE GENOMIC DNA]</scope>
    <source>
        <strain evidence="2">cv. Daliak</strain>
    </source>
</reference>
<dbReference type="EMBL" id="DF973240">
    <property type="protein sequence ID" value="GAU22028.1"/>
    <property type="molecule type" value="Genomic_DNA"/>
</dbReference>
<dbReference type="Proteomes" id="UP000242715">
    <property type="component" value="Unassembled WGS sequence"/>
</dbReference>
<sequence>MNEAQVLTVGFEASNELSLERVHNRIDKLTLTRQFQIQLPTRVQSFAAGSTSWDPGG</sequence>
<accession>A0A2Z6LVJ5</accession>
<evidence type="ECO:0000313" key="2">
    <source>
        <dbReference type="Proteomes" id="UP000242715"/>
    </source>
</evidence>
<dbReference type="OrthoDB" id="1652169at2759"/>
<evidence type="ECO:0000313" key="1">
    <source>
        <dbReference type="EMBL" id="GAU22028.1"/>
    </source>
</evidence>
<keyword evidence="2" id="KW-1185">Reference proteome</keyword>